<feature type="transmembrane region" description="Helical" evidence="1">
    <location>
        <begin position="162"/>
        <end position="181"/>
    </location>
</feature>
<feature type="transmembrane region" description="Helical" evidence="1">
    <location>
        <begin position="187"/>
        <end position="209"/>
    </location>
</feature>
<keyword evidence="1" id="KW-0472">Membrane</keyword>
<sequence>MDSSSDANLDDVAVTLESDDTSRMRTYCASEHCASVWFQAPMPTNAAVYYQHDYKVYDYLQLILHLFDPKPMHFCAKCHETLSPKEKAQCSGHDGSWTIFGTSRVEKYDLYVSFVALSRRFAMPLLVSLVGFPLVALLQALRCPLPARITELYAHLPRFHAFLSWAYLWATYASIVFSLPFTAQVLFWGLLELYTVFLLVVGLAFATTLKQRGRYTARYQLFFALQAIVFPSACLLLPLNLILSIPNTHLLGLTTDLRTLELVDDHERPLEPSFLPKHFASTRLARSIRSTLVKWAIRLVVLVNCTMGLNLLLMLSWTTWVLPTTPILLPGFNTLVNSPDNVLYSVKGHVTSSCTPGAMSQSVQGIWSFLLEPTPTTARGLPTLVLGFRTETNEPATFRLENAASLDVRGQESTSFSFVAKHGQAAFSFLGTFYNTTCGDVQALTPRLETVYADISLQHYLDLVHGARVVAPIPAFLLTKFLFQMCFIPQCVGTCTLVIWTLWRQFDALTPRISLTRGRNVLAWFRLRCAVVATVKLYATFVQVLVSLAMIQFVVAVGGLAVYCLTGTAPMPTYYLLMAALAGSLSILLYLFPLSSVVSLQANHADTLRMHLLQLQDARFLAEADEGRRIEYFKALIDKIDHHDDYIRYWGKRLSPDQLLGLSVTLASGISFVVTKSVQFSWSTLNPWYISY</sequence>
<organism evidence="2 3">
    <name type="scientific">Saprolegnia diclina (strain VS20)</name>
    <dbReference type="NCBI Taxonomy" id="1156394"/>
    <lineage>
        <taxon>Eukaryota</taxon>
        <taxon>Sar</taxon>
        <taxon>Stramenopiles</taxon>
        <taxon>Oomycota</taxon>
        <taxon>Saprolegniomycetes</taxon>
        <taxon>Saprolegniales</taxon>
        <taxon>Saprolegniaceae</taxon>
        <taxon>Saprolegnia</taxon>
    </lineage>
</organism>
<feature type="transmembrane region" description="Helical" evidence="1">
    <location>
        <begin position="481"/>
        <end position="503"/>
    </location>
</feature>
<accession>T0R2I8</accession>
<evidence type="ECO:0000313" key="3">
    <source>
        <dbReference type="Proteomes" id="UP000030762"/>
    </source>
</evidence>
<keyword evidence="1" id="KW-1133">Transmembrane helix</keyword>
<name>T0R2I8_SAPDV</name>
<feature type="transmembrane region" description="Helical" evidence="1">
    <location>
        <begin position="295"/>
        <end position="315"/>
    </location>
</feature>
<feature type="transmembrane region" description="Helical" evidence="1">
    <location>
        <begin position="221"/>
        <end position="243"/>
    </location>
</feature>
<gene>
    <name evidence="2" type="ORF">SDRG_01152</name>
</gene>
<dbReference type="Proteomes" id="UP000030762">
    <property type="component" value="Unassembled WGS sequence"/>
</dbReference>
<feature type="transmembrane region" description="Helical" evidence="1">
    <location>
        <begin position="574"/>
        <end position="592"/>
    </location>
</feature>
<dbReference type="OrthoDB" id="73249at2759"/>
<dbReference type="AlphaFoldDB" id="T0R2I8"/>
<protein>
    <recommendedName>
        <fullName evidence="4">Transmembrane protein</fullName>
    </recommendedName>
</protein>
<reference evidence="2 3" key="1">
    <citation type="submission" date="2012-04" db="EMBL/GenBank/DDBJ databases">
        <title>The Genome Sequence of Saprolegnia declina VS20.</title>
        <authorList>
            <consortium name="The Broad Institute Genome Sequencing Platform"/>
            <person name="Russ C."/>
            <person name="Nusbaum C."/>
            <person name="Tyler B."/>
            <person name="van West P."/>
            <person name="Dieguez-Uribeondo J."/>
            <person name="de Bruijn I."/>
            <person name="Tripathy S."/>
            <person name="Jiang R."/>
            <person name="Young S.K."/>
            <person name="Zeng Q."/>
            <person name="Gargeya S."/>
            <person name="Fitzgerald M."/>
            <person name="Haas B."/>
            <person name="Abouelleil A."/>
            <person name="Alvarado L."/>
            <person name="Arachchi H.M."/>
            <person name="Berlin A."/>
            <person name="Chapman S.B."/>
            <person name="Goldberg J."/>
            <person name="Griggs A."/>
            <person name="Gujja S."/>
            <person name="Hansen M."/>
            <person name="Howarth C."/>
            <person name="Imamovic A."/>
            <person name="Larimer J."/>
            <person name="McCowen C."/>
            <person name="Montmayeur A."/>
            <person name="Murphy C."/>
            <person name="Neiman D."/>
            <person name="Pearson M."/>
            <person name="Priest M."/>
            <person name="Roberts A."/>
            <person name="Saif S."/>
            <person name="Shea T."/>
            <person name="Sisk P."/>
            <person name="Sykes S."/>
            <person name="Wortman J."/>
            <person name="Nusbaum C."/>
            <person name="Birren B."/>
        </authorList>
    </citation>
    <scope>NUCLEOTIDE SEQUENCE [LARGE SCALE GENOMIC DNA]</scope>
    <source>
        <strain evidence="2 3">VS20</strain>
    </source>
</reference>
<dbReference type="EMBL" id="JH767134">
    <property type="protein sequence ID" value="EQC41176.1"/>
    <property type="molecule type" value="Genomic_DNA"/>
</dbReference>
<keyword evidence="1" id="KW-0812">Transmembrane</keyword>
<dbReference type="InParanoid" id="T0R2I8"/>
<keyword evidence="3" id="KW-1185">Reference proteome</keyword>
<feature type="transmembrane region" description="Helical" evidence="1">
    <location>
        <begin position="121"/>
        <end position="141"/>
    </location>
</feature>
<evidence type="ECO:0000256" key="1">
    <source>
        <dbReference type="SAM" id="Phobius"/>
    </source>
</evidence>
<evidence type="ECO:0000313" key="2">
    <source>
        <dbReference type="EMBL" id="EQC41176.1"/>
    </source>
</evidence>
<feature type="transmembrane region" description="Helical" evidence="1">
    <location>
        <begin position="548"/>
        <end position="568"/>
    </location>
</feature>
<proteinExistence type="predicted"/>
<evidence type="ECO:0008006" key="4">
    <source>
        <dbReference type="Google" id="ProtNLM"/>
    </source>
</evidence>
<dbReference type="RefSeq" id="XP_008604890.1">
    <property type="nucleotide sequence ID" value="XM_008606668.1"/>
</dbReference>
<dbReference type="OMA" id="RTYCASE"/>
<dbReference type="GeneID" id="19941879"/>
<dbReference type="VEuPathDB" id="FungiDB:SDRG_01152"/>